<feature type="non-terminal residue" evidence="5">
    <location>
        <position position="195"/>
    </location>
</feature>
<dbReference type="GO" id="GO:0005525">
    <property type="term" value="F:GTP binding"/>
    <property type="evidence" value="ECO:0007669"/>
    <property type="project" value="UniProtKB-KW"/>
</dbReference>
<feature type="domain" description="AIG1-type G" evidence="4">
    <location>
        <begin position="1"/>
        <end position="195"/>
    </location>
</feature>
<comment type="similarity">
    <text evidence="1">Belongs to the TRAFAC class TrmE-Era-EngA-EngB-Septin-like GTPase superfamily. AIG1/Toc34/Toc159-like paraseptin GTPase family. IAN subfamily.</text>
</comment>
<evidence type="ECO:0000256" key="1">
    <source>
        <dbReference type="ARBA" id="ARBA00008535"/>
    </source>
</evidence>
<dbReference type="PANTHER" id="PTHR10903">
    <property type="entry name" value="GTPASE, IMAP FAMILY MEMBER-RELATED"/>
    <property type="match status" value="1"/>
</dbReference>
<keyword evidence="2" id="KW-0547">Nucleotide-binding</keyword>
<evidence type="ECO:0000313" key="5">
    <source>
        <dbReference type="EMBL" id="KAI7789199.1"/>
    </source>
</evidence>
<reference evidence="5" key="1">
    <citation type="submission" date="2021-02" db="EMBL/GenBank/DDBJ databases">
        <title>Comparative genomics reveals that relaxation of natural selection precedes convergent phenotypic evolution of cavefish.</title>
        <authorList>
            <person name="Peng Z."/>
        </authorList>
    </citation>
    <scope>NUCLEOTIDE SEQUENCE</scope>
    <source>
        <tissue evidence="5">Muscle</tissue>
    </source>
</reference>
<keyword evidence="3" id="KW-0342">GTP-binding</keyword>
<dbReference type="InterPro" id="IPR027417">
    <property type="entry name" value="P-loop_NTPase"/>
</dbReference>
<evidence type="ECO:0000256" key="2">
    <source>
        <dbReference type="ARBA" id="ARBA00022741"/>
    </source>
</evidence>
<dbReference type="Pfam" id="PF04548">
    <property type="entry name" value="AIG1"/>
    <property type="match status" value="1"/>
</dbReference>
<evidence type="ECO:0000259" key="4">
    <source>
        <dbReference type="PROSITE" id="PS51720"/>
    </source>
</evidence>
<proteinExistence type="inferred from homology"/>
<keyword evidence="6" id="KW-1185">Reference proteome</keyword>
<name>A0A9W7T3G8_TRIRA</name>
<dbReference type="AlphaFoldDB" id="A0A9W7T3G8"/>
<sequence length="195" mass="22231">LRIVLLGKTGSGKSATGNTILCRDVFLESNSTVSATKLCEIQETEVEKRVISVVDTPGLFDTSMSKEELKSEIKKCVFMSAPGPHVFLLVIRLDVRFTEEERNAVTWIQENFGENAMQHTMILFTHIDPKVKPIAQHIEENEHLKQLVNECQGRYHIFNNNDNMNQAQVSEVLVKIDELVKQNRGGYYTNVMYEE</sequence>
<accession>A0A9W7T3G8</accession>
<protein>
    <submittedName>
        <fullName evidence="5">GTPase IMAP family member 8-like</fullName>
    </submittedName>
</protein>
<dbReference type="InterPro" id="IPR045058">
    <property type="entry name" value="GIMA/IAN/Toc"/>
</dbReference>
<dbReference type="PROSITE" id="PS51720">
    <property type="entry name" value="G_AIG1"/>
    <property type="match status" value="1"/>
</dbReference>
<dbReference type="Proteomes" id="UP001059041">
    <property type="component" value="Unassembled WGS sequence"/>
</dbReference>
<dbReference type="Gene3D" id="3.40.50.300">
    <property type="entry name" value="P-loop containing nucleotide triphosphate hydrolases"/>
    <property type="match status" value="1"/>
</dbReference>
<dbReference type="SUPFAM" id="SSF52540">
    <property type="entry name" value="P-loop containing nucleoside triphosphate hydrolases"/>
    <property type="match status" value="1"/>
</dbReference>
<dbReference type="PANTHER" id="PTHR10903:SF188">
    <property type="entry name" value="GTPASE IMAP FAMILY MEMBER 2-LIKE-RELATED"/>
    <property type="match status" value="1"/>
</dbReference>
<organism evidence="5 6">
    <name type="scientific">Triplophysa rosa</name>
    <name type="common">Cave loach</name>
    <dbReference type="NCBI Taxonomy" id="992332"/>
    <lineage>
        <taxon>Eukaryota</taxon>
        <taxon>Metazoa</taxon>
        <taxon>Chordata</taxon>
        <taxon>Craniata</taxon>
        <taxon>Vertebrata</taxon>
        <taxon>Euteleostomi</taxon>
        <taxon>Actinopterygii</taxon>
        <taxon>Neopterygii</taxon>
        <taxon>Teleostei</taxon>
        <taxon>Ostariophysi</taxon>
        <taxon>Cypriniformes</taxon>
        <taxon>Nemacheilidae</taxon>
        <taxon>Triplophysa</taxon>
    </lineage>
</organism>
<gene>
    <name evidence="5" type="ORF">IRJ41_004381</name>
</gene>
<dbReference type="EMBL" id="JAFHDT010001014">
    <property type="protein sequence ID" value="KAI7789199.1"/>
    <property type="molecule type" value="Genomic_DNA"/>
</dbReference>
<dbReference type="FunFam" id="3.40.50.300:FF:000366">
    <property type="entry name" value="GTPase, IMAP family member 2"/>
    <property type="match status" value="1"/>
</dbReference>
<dbReference type="CDD" id="cd01852">
    <property type="entry name" value="AIG1"/>
    <property type="match status" value="1"/>
</dbReference>
<feature type="non-terminal residue" evidence="5">
    <location>
        <position position="1"/>
    </location>
</feature>
<dbReference type="InterPro" id="IPR006703">
    <property type="entry name" value="G_AIG1"/>
</dbReference>
<comment type="caution">
    <text evidence="5">The sequence shown here is derived from an EMBL/GenBank/DDBJ whole genome shotgun (WGS) entry which is preliminary data.</text>
</comment>
<evidence type="ECO:0000313" key="6">
    <source>
        <dbReference type="Proteomes" id="UP001059041"/>
    </source>
</evidence>
<evidence type="ECO:0000256" key="3">
    <source>
        <dbReference type="ARBA" id="ARBA00023134"/>
    </source>
</evidence>